<name>A0A7W8QL19_9ACTN</name>
<evidence type="ECO:0000256" key="2">
    <source>
        <dbReference type="ARBA" id="ARBA00023002"/>
    </source>
</evidence>
<dbReference type="PANTHER" id="PTHR24321">
    <property type="entry name" value="DEHYDROGENASES, SHORT CHAIN"/>
    <property type="match status" value="1"/>
</dbReference>
<dbReference type="InterPro" id="IPR002347">
    <property type="entry name" value="SDR_fam"/>
</dbReference>
<proteinExistence type="inferred from homology"/>
<dbReference type="InterPro" id="IPR036291">
    <property type="entry name" value="NAD(P)-bd_dom_sf"/>
</dbReference>
<dbReference type="EMBL" id="JACHDB010000001">
    <property type="protein sequence ID" value="MBB5432407.1"/>
    <property type="molecule type" value="Genomic_DNA"/>
</dbReference>
<organism evidence="3 4">
    <name type="scientific">Nocardiopsis composta</name>
    <dbReference type="NCBI Taxonomy" id="157465"/>
    <lineage>
        <taxon>Bacteria</taxon>
        <taxon>Bacillati</taxon>
        <taxon>Actinomycetota</taxon>
        <taxon>Actinomycetes</taxon>
        <taxon>Streptosporangiales</taxon>
        <taxon>Nocardiopsidaceae</taxon>
        <taxon>Nocardiopsis</taxon>
    </lineage>
</organism>
<sequence>MVREGAGSIVNITSMSSRSGYAGRSDHAAGKAGVHLLSQAPADELGPHGVRVDCVAPGWIESPVPRDRMAARAAEEGVSYQEVRDRDVRRMALHRIAAEEGVARAVLFLAGDASAATTGAVIDVNAGRDFA</sequence>
<accession>A0A7W8QL19</accession>
<evidence type="ECO:0000256" key="1">
    <source>
        <dbReference type="ARBA" id="ARBA00006484"/>
    </source>
</evidence>
<dbReference type="SUPFAM" id="SSF51735">
    <property type="entry name" value="NAD(P)-binding Rossmann-fold domains"/>
    <property type="match status" value="1"/>
</dbReference>
<comment type="similarity">
    <text evidence="1">Belongs to the short-chain dehydrogenases/reductases (SDR) family.</text>
</comment>
<dbReference type="GO" id="GO:0016491">
    <property type="term" value="F:oxidoreductase activity"/>
    <property type="evidence" value="ECO:0007669"/>
    <property type="project" value="UniProtKB-KW"/>
</dbReference>
<keyword evidence="2" id="KW-0560">Oxidoreductase</keyword>
<comment type="caution">
    <text evidence="3">The sequence shown here is derived from an EMBL/GenBank/DDBJ whole genome shotgun (WGS) entry which is preliminary data.</text>
</comment>
<dbReference type="PRINTS" id="PR00081">
    <property type="entry name" value="GDHRDH"/>
</dbReference>
<evidence type="ECO:0000313" key="4">
    <source>
        <dbReference type="Proteomes" id="UP000572635"/>
    </source>
</evidence>
<keyword evidence="4" id="KW-1185">Reference proteome</keyword>
<gene>
    <name evidence="3" type="ORF">HDA36_002491</name>
</gene>
<reference evidence="3 4" key="1">
    <citation type="submission" date="2020-08" db="EMBL/GenBank/DDBJ databases">
        <title>Sequencing the genomes of 1000 actinobacteria strains.</title>
        <authorList>
            <person name="Klenk H.-P."/>
        </authorList>
    </citation>
    <scope>NUCLEOTIDE SEQUENCE [LARGE SCALE GENOMIC DNA]</scope>
    <source>
        <strain evidence="3 4">DSM 44551</strain>
    </source>
</reference>
<dbReference type="AlphaFoldDB" id="A0A7W8QL19"/>
<protein>
    <submittedName>
        <fullName evidence="3">NAD(P)-dependent dehydrogenase (Short-subunit alcohol dehydrogenase family)</fullName>
    </submittedName>
</protein>
<dbReference type="PANTHER" id="PTHR24321:SF8">
    <property type="entry name" value="ESTRADIOL 17-BETA-DEHYDROGENASE 8-RELATED"/>
    <property type="match status" value="1"/>
</dbReference>
<dbReference type="Proteomes" id="UP000572635">
    <property type="component" value="Unassembled WGS sequence"/>
</dbReference>
<evidence type="ECO:0000313" key="3">
    <source>
        <dbReference type="EMBL" id="MBB5432407.1"/>
    </source>
</evidence>
<dbReference type="Pfam" id="PF13561">
    <property type="entry name" value="adh_short_C2"/>
    <property type="match status" value="1"/>
</dbReference>
<dbReference type="Gene3D" id="3.40.50.720">
    <property type="entry name" value="NAD(P)-binding Rossmann-like Domain"/>
    <property type="match status" value="1"/>
</dbReference>